<dbReference type="PANTHER" id="PTHR24148:SF64">
    <property type="entry name" value="HETEROKARYON INCOMPATIBILITY DOMAIN-CONTAINING PROTEIN"/>
    <property type="match status" value="1"/>
</dbReference>
<protein>
    <submittedName>
        <fullName evidence="1">Uncharacterized protein</fullName>
    </submittedName>
</protein>
<dbReference type="Proteomes" id="UP000799779">
    <property type="component" value="Unassembled WGS sequence"/>
</dbReference>
<evidence type="ECO:0000313" key="2">
    <source>
        <dbReference type="Proteomes" id="UP000799779"/>
    </source>
</evidence>
<dbReference type="EMBL" id="ML977559">
    <property type="protein sequence ID" value="KAF2006658.1"/>
    <property type="molecule type" value="Genomic_DNA"/>
</dbReference>
<reference evidence="1" key="1">
    <citation type="journal article" date="2020" name="Stud. Mycol.">
        <title>101 Dothideomycetes genomes: a test case for predicting lifestyles and emergence of pathogens.</title>
        <authorList>
            <person name="Haridas S."/>
            <person name="Albert R."/>
            <person name="Binder M."/>
            <person name="Bloem J."/>
            <person name="Labutti K."/>
            <person name="Salamov A."/>
            <person name="Andreopoulos B."/>
            <person name="Baker S."/>
            <person name="Barry K."/>
            <person name="Bills G."/>
            <person name="Bluhm B."/>
            <person name="Cannon C."/>
            <person name="Castanera R."/>
            <person name="Culley D."/>
            <person name="Daum C."/>
            <person name="Ezra D."/>
            <person name="Gonzalez J."/>
            <person name="Henrissat B."/>
            <person name="Kuo A."/>
            <person name="Liang C."/>
            <person name="Lipzen A."/>
            <person name="Lutzoni F."/>
            <person name="Magnuson J."/>
            <person name="Mondo S."/>
            <person name="Nolan M."/>
            <person name="Ohm R."/>
            <person name="Pangilinan J."/>
            <person name="Park H.-J."/>
            <person name="Ramirez L."/>
            <person name="Alfaro M."/>
            <person name="Sun H."/>
            <person name="Tritt A."/>
            <person name="Yoshinaga Y."/>
            <person name="Zwiers L.-H."/>
            <person name="Turgeon B."/>
            <person name="Goodwin S."/>
            <person name="Spatafora J."/>
            <person name="Crous P."/>
            <person name="Grigoriev I."/>
        </authorList>
    </citation>
    <scope>NUCLEOTIDE SEQUENCE</scope>
    <source>
        <strain evidence="1">CBS 123094</strain>
    </source>
</reference>
<dbReference type="PANTHER" id="PTHR24148">
    <property type="entry name" value="ANKYRIN REPEAT DOMAIN-CONTAINING PROTEIN 39 HOMOLOG-RELATED"/>
    <property type="match status" value="1"/>
</dbReference>
<sequence length="365" mass="41347">MTGGWLPLRSQLIKFQGSVPYDRMRAVRQHHQSLVDTADVSSLSAFAQRLDHILALSVDGTFLSTLPYDHVYALLGIADAPADLPAELQPDYLQSYGQVCFAYTKFLIEQTGNLNMLARLGRRSVLGRLFVNEHEDIPSWVPDLRVRSYLCVKPDVRASVSFSANGRCMAVPGVFLGHPKNVVQPMTYDAPLLPDDVRANRIEEEILRKSANFNHIPFEDVCRSWLSSFTANTSYQNVPIDTMDRMFSQIKIDPHEASFREIDAKEEQLDEALFPIQQSFKTLLMSNAQFLTTSSFIGSLQRGSERTQEDDVVCVLKSMVSAALLRPSGSRFRFVGLVHLRCLLREVKFDEQFFSSREVRTFDII</sequence>
<proteinExistence type="predicted"/>
<accession>A0A6A5WZQ6</accession>
<dbReference type="OrthoDB" id="2157530at2759"/>
<dbReference type="InterPro" id="IPR052895">
    <property type="entry name" value="HetReg/Transcr_Mod"/>
</dbReference>
<dbReference type="AlphaFoldDB" id="A0A6A5WZQ6"/>
<organism evidence="1 2">
    <name type="scientific">Amniculicola lignicola CBS 123094</name>
    <dbReference type="NCBI Taxonomy" id="1392246"/>
    <lineage>
        <taxon>Eukaryota</taxon>
        <taxon>Fungi</taxon>
        <taxon>Dikarya</taxon>
        <taxon>Ascomycota</taxon>
        <taxon>Pezizomycotina</taxon>
        <taxon>Dothideomycetes</taxon>
        <taxon>Pleosporomycetidae</taxon>
        <taxon>Pleosporales</taxon>
        <taxon>Amniculicolaceae</taxon>
        <taxon>Amniculicola</taxon>
    </lineage>
</organism>
<name>A0A6A5WZQ6_9PLEO</name>
<keyword evidence="2" id="KW-1185">Reference proteome</keyword>
<evidence type="ECO:0000313" key="1">
    <source>
        <dbReference type="EMBL" id="KAF2006658.1"/>
    </source>
</evidence>
<gene>
    <name evidence="1" type="ORF">P154DRAFT_222229</name>
</gene>